<dbReference type="PROSITE" id="PS51257">
    <property type="entry name" value="PROKAR_LIPOPROTEIN"/>
    <property type="match status" value="1"/>
</dbReference>
<feature type="chain" id="PRO_5045176145" description="Lipoprotein" evidence="1">
    <location>
        <begin position="27"/>
        <end position="121"/>
    </location>
</feature>
<proteinExistence type="predicted"/>
<evidence type="ECO:0008006" key="4">
    <source>
        <dbReference type="Google" id="ProtNLM"/>
    </source>
</evidence>
<protein>
    <recommendedName>
        <fullName evidence="4">Lipoprotein</fullName>
    </recommendedName>
</protein>
<evidence type="ECO:0000256" key="1">
    <source>
        <dbReference type="SAM" id="SignalP"/>
    </source>
</evidence>
<comment type="caution">
    <text evidence="2">The sequence shown here is derived from an EMBL/GenBank/DDBJ whole genome shotgun (WGS) entry which is preliminary data.</text>
</comment>
<dbReference type="Proteomes" id="UP001331561">
    <property type="component" value="Unassembled WGS sequence"/>
</dbReference>
<dbReference type="EMBL" id="JAYXHS010000005">
    <property type="protein sequence ID" value="MEC5388294.1"/>
    <property type="molecule type" value="Genomic_DNA"/>
</dbReference>
<sequence>MHHRATSWRLSRLAVPSLLLLLSACASDPITIAPQPPAKYEVLGKAEGEGCGSLGLLATAYNFVPMGINGRVEKAYQAALSSVPGATGLINVEIKENWAWWIIGTMRCTTISGDAIKGSQP</sequence>
<feature type="signal peptide" evidence="1">
    <location>
        <begin position="1"/>
        <end position="26"/>
    </location>
</feature>
<organism evidence="2 3">
    <name type="scientific">Uliginosibacterium silvisoli</name>
    <dbReference type="NCBI Taxonomy" id="3114758"/>
    <lineage>
        <taxon>Bacteria</taxon>
        <taxon>Pseudomonadati</taxon>
        <taxon>Pseudomonadota</taxon>
        <taxon>Betaproteobacteria</taxon>
        <taxon>Rhodocyclales</taxon>
        <taxon>Zoogloeaceae</taxon>
        <taxon>Uliginosibacterium</taxon>
    </lineage>
</organism>
<evidence type="ECO:0000313" key="3">
    <source>
        <dbReference type="Proteomes" id="UP001331561"/>
    </source>
</evidence>
<accession>A0ABU6K9J3</accession>
<keyword evidence="1" id="KW-0732">Signal</keyword>
<name>A0ABU6K9J3_9RHOO</name>
<reference evidence="2 3" key="1">
    <citation type="submission" date="2024-01" db="EMBL/GenBank/DDBJ databases">
        <title>Uliginosibacterium soil sp. nov.</title>
        <authorList>
            <person name="Lv Y."/>
        </authorList>
    </citation>
    <scope>NUCLEOTIDE SEQUENCE [LARGE SCALE GENOMIC DNA]</scope>
    <source>
        <strain evidence="2 3">H3</strain>
    </source>
</reference>
<keyword evidence="3" id="KW-1185">Reference proteome</keyword>
<evidence type="ECO:0000313" key="2">
    <source>
        <dbReference type="EMBL" id="MEC5388294.1"/>
    </source>
</evidence>
<dbReference type="RefSeq" id="WP_327601266.1">
    <property type="nucleotide sequence ID" value="NZ_JAYXHS010000005.1"/>
</dbReference>
<gene>
    <name evidence="2" type="ORF">VVD49_21355</name>
</gene>